<evidence type="ECO:0000313" key="3">
    <source>
        <dbReference type="Proteomes" id="UP000837857"/>
    </source>
</evidence>
<proteinExistence type="predicted"/>
<organism evidence="2 3">
    <name type="scientific">Iphiclides podalirius</name>
    <name type="common">scarce swallowtail</name>
    <dbReference type="NCBI Taxonomy" id="110791"/>
    <lineage>
        <taxon>Eukaryota</taxon>
        <taxon>Metazoa</taxon>
        <taxon>Ecdysozoa</taxon>
        <taxon>Arthropoda</taxon>
        <taxon>Hexapoda</taxon>
        <taxon>Insecta</taxon>
        <taxon>Pterygota</taxon>
        <taxon>Neoptera</taxon>
        <taxon>Endopterygota</taxon>
        <taxon>Lepidoptera</taxon>
        <taxon>Glossata</taxon>
        <taxon>Ditrysia</taxon>
        <taxon>Papilionoidea</taxon>
        <taxon>Papilionidae</taxon>
        <taxon>Papilioninae</taxon>
        <taxon>Iphiclides</taxon>
    </lineage>
</organism>
<evidence type="ECO:0000259" key="1">
    <source>
        <dbReference type="PROSITE" id="PS50181"/>
    </source>
</evidence>
<feature type="domain" description="F-box" evidence="1">
    <location>
        <begin position="11"/>
        <end position="61"/>
    </location>
</feature>
<feature type="non-terminal residue" evidence="2">
    <location>
        <position position="411"/>
    </location>
</feature>
<dbReference type="InterPro" id="IPR001810">
    <property type="entry name" value="F-box_dom"/>
</dbReference>
<dbReference type="EMBL" id="OW152813">
    <property type="protein sequence ID" value="CAH2034177.1"/>
    <property type="molecule type" value="Genomic_DNA"/>
</dbReference>
<dbReference type="Proteomes" id="UP000837857">
    <property type="component" value="Chromosome 1"/>
</dbReference>
<dbReference type="Gene3D" id="1.20.1280.50">
    <property type="match status" value="1"/>
</dbReference>
<dbReference type="SUPFAM" id="SSF50998">
    <property type="entry name" value="Quinoprotein alcohol dehydrogenase-like"/>
    <property type="match status" value="1"/>
</dbReference>
<dbReference type="InterPro" id="IPR036047">
    <property type="entry name" value="F-box-like_dom_sf"/>
</dbReference>
<dbReference type="SMART" id="SM00256">
    <property type="entry name" value="FBOX"/>
    <property type="match status" value="1"/>
</dbReference>
<gene>
    <name evidence="2" type="ORF">IPOD504_LOCUS13</name>
</gene>
<evidence type="ECO:0000313" key="2">
    <source>
        <dbReference type="EMBL" id="CAH2034177.1"/>
    </source>
</evidence>
<accession>A0ABN8HNX0</accession>
<protein>
    <recommendedName>
        <fullName evidence="1">F-box domain-containing protein</fullName>
    </recommendedName>
</protein>
<dbReference type="InterPro" id="IPR011047">
    <property type="entry name" value="Quinoprotein_ADH-like_sf"/>
</dbReference>
<dbReference type="SUPFAM" id="SSF81383">
    <property type="entry name" value="F-box domain"/>
    <property type="match status" value="1"/>
</dbReference>
<keyword evidence="3" id="KW-1185">Reference proteome</keyword>
<reference evidence="2" key="1">
    <citation type="submission" date="2022-03" db="EMBL/GenBank/DDBJ databases">
        <authorList>
            <person name="Martin H S."/>
        </authorList>
    </citation>
    <scope>NUCLEOTIDE SEQUENCE</scope>
</reference>
<name>A0ABN8HNX0_9NEOP</name>
<dbReference type="Pfam" id="PF12937">
    <property type="entry name" value="F-box-like"/>
    <property type="match status" value="1"/>
</dbReference>
<dbReference type="PROSITE" id="PS50181">
    <property type="entry name" value="FBOX"/>
    <property type="match status" value="1"/>
</dbReference>
<sequence>MWEDEDSYLFNSYLSILPTEIILFIFKYLTAKDLVRCRGVCLRFKQIVDGQTGRDRIWRKHCKIDYPNIYKIARYKSQPDCLWYNIYRSLTLWPKLASAREIYEEFSLVSKVSEEITDLKILRNGVIAVHKQSGIFYYDIKTLKQTNRGPIAGLYLRYTENDDVILIHSHHLHIIVLDKITLQSKFTATATLDEVKTFILVDQDVYYVTLRDAICVCNLKNYRNRVITHSEDAVMSIGFSHNKLHVLTFQRNVYTLNGMDLTFVCEIGPDCNLLHQLYYYNFFETIDWRIFHQWVYILNHRIPSGPLQSVVIIRTYGEVVFIGSNWGVLRIYNAPFTAGELDLYNKKHTKQYNFMENSDFPVNSKCPILQIDVSETKDGHTVVVAMPKKIAVLNFTHHFERTVSVATSPYQ</sequence>